<dbReference type="InterPro" id="IPR035979">
    <property type="entry name" value="RBD_domain_sf"/>
</dbReference>
<accession>A0A9P5UE65</accession>
<dbReference type="AlphaFoldDB" id="A0A9P5UE65"/>
<keyword evidence="2" id="KW-1185">Reference proteome</keyword>
<evidence type="ECO:0008006" key="3">
    <source>
        <dbReference type="Google" id="ProtNLM"/>
    </source>
</evidence>
<gene>
    <name evidence="1" type="ORF">BDP27DRAFT_964280</name>
</gene>
<proteinExistence type="predicted"/>
<dbReference type="SUPFAM" id="SSF54928">
    <property type="entry name" value="RNA-binding domain, RBD"/>
    <property type="match status" value="1"/>
</dbReference>
<dbReference type="OrthoDB" id="4726at2759"/>
<dbReference type="EMBL" id="JADNRY010000008">
    <property type="protein sequence ID" value="KAF9075902.1"/>
    <property type="molecule type" value="Genomic_DNA"/>
</dbReference>
<dbReference type="GO" id="GO:0003676">
    <property type="term" value="F:nucleic acid binding"/>
    <property type="evidence" value="ECO:0007669"/>
    <property type="project" value="InterPro"/>
</dbReference>
<evidence type="ECO:0000313" key="2">
    <source>
        <dbReference type="Proteomes" id="UP000772434"/>
    </source>
</evidence>
<protein>
    <recommendedName>
        <fullName evidence="3">RRM domain-containing protein</fullName>
    </recommendedName>
</protein>
<evidence type="ECO:0000313" key="1">
    <source>
        <dbReference type="EMBL" id="KAF9075902.1"/>
    </source>
</evidence>
<sequence>MRLYCHNVACTMKKTTAQINVHRAGTASYKSSKLLDSKKAADKREAMMKCKRPEKFCAYVGNLHPLTTVVEVTDLFEHCDGLSEVRLRVGHGSAQEAKPGMYFDDLDVQYATVEVSEWNGLVQAMKLNGTVVRGRRIVVNSSLPNQLDFLSIIIFRLDLLVLFSQKWTSSSMVCFSVSTVEY</sequence>
<comment type="caution">
    <text evidence="1">The sequence shown here is derived from an EMBL/GenBank/DDBJ whole genome shotgun (WGS) entry which is preliminary data.</text>
</comment>
<reference evidence="1" key="1">
    <citation type="submission" date="2020-11" db="EMBL/GenBank/DDBJ databases">
        <authorList>
            <consortium name="DOE Joint Genome Institute"/>
            <person name="Ahrendt S."/>
            <person name="Riley R."/>
            <person name="Andreopoulos W."/>
            <person name="Labutti K."/>
            <person name="Pangilinan J."/>
            <person name="Ruiz-Duenas F.J."/>
            <person name="Barrasa J.M."/>
            <person name="Sanchez-Garcia M."/>
            <person name="Camarero S."/>
            <person name="Miyauchi S."/>
            <person name="Serrano A."/>
            <person name="Linde D."/>
            <person name="Babiker R."/>
            <person name="Drula E."/>
            <person name="Ayuso-Fernandez I."/>
            <person name="Pacheco R."/>
            <person name="Padilla G."/>
            <person name="Ferreira P."/>
            <person name="Barriuso J."/>
            <person name="Kellner H."/>
            <person name="Castanera R."/>
            <person name="Alfaro M."/>
            <person name="Ramirez L."/>
            <person name="Pisabarro A.G."/>
            <person name="Kuo A."/>
            <person name="Tritt A."/>
            <person name="Lipzen A."/>
            <person name="He G."/>
            <person name="Yan M."/>
            <person name="Ng V."/>
            <person name="Cullen D."/>
            <person name="Martin F."/>
            <person name="Rosso M.-N."/>
            <person name="Henrissat B."/>
            <person name="Hibbett D."/>
            <person name="Martinez A.T."/>
            <person name="Grigoriev I.V."/>
        </authorList>
    </citation>
    <scope>NUCLEOTIDE SEQUENCE</scope>
    <source>
        <strain evidence="1">AH 40177</strain>
    </source>
</reference>
<organism evidence="1 2">
    <name type="scientific">Rhodocollybia butyracea</name>
    <dbReference type="NCBI Taxonomy" id="206335"/>
    <lineage>
        <taxon>Eukaryota</taxon>
        <taxon>Fungi</taxon>
        <taxon>Dikarya</taxon>
        <taxon>Basidiomycota</taxon>
        <taxon>Agaricomycotina</taxon>
        <taxon>Agaricomycetes</taxon>
        <taxon>Agaricomycetidae</taxon>
        <taxon>Agaricales</taxon>
        <taxon>Marasmiineae</taxon>
        <taxon>Omphalotaceae</taxon>
        <taxon>Rhodocollybia</taxon>
    </lineage>
</organism>
<dbReference type="InterPro" id="IPR012677">
    <property type="entry name" value="Nucleotide-bd_a/b_plait_sf"/>
</dbReference>
<name>A0A9P5UE65_9AGAR</name>
<dbReference type="Gene3D" id="3.30.70.330">
    <property type="match status" value="1"/>
</dbReference>
<dbReference type="Proteomes" id="UP000772434">
    <property type="component" value="Unassembled WGS sequence"/>
</dbReference>